<dbReference type="Proteomes" id="UP000824927">
    <property type="component" value="Unassembled WGS sequence"/>
</dbReference>
<name>A0A9Q3S2Z3_9SPHN</name>
<keyword evidence="1" id="KW-0472">Membrane</keyword>
<evidence type="ECO:0000313" key="2">
    <source>
        <dbReference type="EMBL" id="MBY6219106.1"/>
    </source>
</evidence>
<evidence type="ECO:0000313" key="3">
    <source>
        <dbReference type="Proteomes" id="UP000824927"/>
    </source>
</evidence>
<organism evidence="2 3">
    <name type="scientific">Qipengyuania aquimaris</name>
    <dbReference type="NCBI Taxonomy" id="255984"/>
    <lineage>
        <taxon>Bacteria</taxon>
        <taxon>Pseudomonadati</taxon>
        <taxon>Pseudomonadota</taxon>
        <taxon>Alphaproteobacteria</taxon>
        <taxon>Sphingomonadales</taxon>
        <taxon>Erythrobacteraceae</taxon>
        <taxon>Qipengyuania</taxon>
    </lineage>
</organism>
<gene>
    <name evidence="2" type="ORF">KUV31_12220</name>
</gene>
<keyword evidence="1" id="KW-1133">Transmembrane helix</keyword>
<protein>
    <submittedName>
        <fullName evidence="2">Uncharacterized protein</fullName>
    </submittedName>
</protein>
<accession>A0A9Q3S2Z3</accession>
<evidence type="ECO:0000256" key="1">
    <source>
        <dbReference type="SAM" id="Phobius"/>
    </source>
</evidence>
<dbReference type="EMBL" id="JAHVKP010000001">
    <property type="protein sequence ID" value="MBY6219106.1"/>
    <property type="molecule type" value="Genomic_DNA"/>
</dbReference>
<feature type="transmembrane region" description="Helical" evidence="1">
    <location>
        <begin position="41"/>
        <end position="59"/>
    </location>
</feature>
<sequence>MLIFLLFILGTANFAMQKAVLESRHPMLDALPGFYKRGGGRFSLGFEFVVLVVAMILTAQGWAGAAVAYGIYSALNLATAWLILSGRI</sequence>
<keyword evidence="1" id="KW-0812">Transmembrane</keyword>
<reference evidence="2" key="1">
    <citation type="submission" date="2021-06" db="EMBL/GenBank/DDBJ databases">
        <title>50 bacteria genomes isolated from Dapeng, Shenzhen, China.</title>
        <authorList>
            <person name="Zheng W."/>
            <person name="Yu S."/>
            <person name="Huang Y."/>
        </authorList>
    </citation>
    <scope>NUCLEOTIDE SEQUENCE</scope>
    <source>
        <strain evidence="2">DP4N28-2</strain>
    </source>
</reference>
<dbReference type="AlphaFoldDB" id="A0A9Q3S2Z3"/>
<dbReference type="RefSeq" id="WP_222405731.1">
    <property type="nucleotide sequence ID" value="NZ_CP095080.1"/>
</dbReference>
<proteinExistence type="predicted"/>
<feature type="transmembrane region" description="Helical" evidence="1">
    <location>
        <begin position="66"/>
        <end position="84"/>
    </location>
</feature>
<comment type="caution">
    <text evidence="2">The sequence shown here is derived from an EMBL/GenBank/DDBJ whole genome shotgun (WGS) entry which is preliminary data.</text>
</comment>